<dbReference type="InterPro" id="IPR023212">
    <property type="entry name" value="Hsp33_helix_hairpin_bin_dom_sf"/>
</dbReference>
<evidence type="ECO:0000256" key="3">
    <source>
        <dbReference type="ARBA" id="ARBA00023157"/>
    </source>
</evidence>
<dbReference type="Gene3D" id="3.55.30.10">
    <property type="entry name" value="Hsp33 domain"/>
    <property type="match status" value="1"/>
</dbReference>
<dbReference type="Proteomes" id="UP000662770">
    <property type="component" value="Chromosome"/>
</dbReference>
<dbReference type="PANTHER" id="PTHR30111:SF1">
    <property type="entry name" value="33 KDA CHAPERONIN"/>
    <property type="match status" value="1"/>
</dbReference>
<dbReference type="CDD" id="cd00498">
    <property type="entry name" value="Hsp33"/>
    <property type="match status" value="1"/>
</dbReference>
<name>A0ABX7QRA4_9GAMM</name>
<dbReference type="InterPro" id="IPR000397">
    <property type="entry name" value="Heat_shock_Hsp33"/>
</dbReference>
<keyword evidence="4 6" id="KW-0143">Chaperone</keyword>
<dbReference type="Gene3D" id="3.90.1280.10">
    <property type="entry name" value="HSP33 redox switch-like"/>
    <property type="match status" value="1"/>
</dbReference>
<comment type="PTM">
    <text evidence="6">Under oxidizing conditions two disulfide bonds are formed involving the reactive cysteines. Under reducing conditions zinc is bound to the reactive cysteines and the protein is inactive.</text>
</comment>
<dbReference type="SUPFAM" id="SSF64397">
    <property type="entry name" value="Hsp33 domain"/>
    <property type="match status" value="1"/>
</dbReference>
<keyword evidence="5 6" id="KW-0676">Redox-active center</keyword>
<dbReference type="EMBL" id="CP071503">
    <property type="protein sequence ID" value="QSX33520.1"/>
    <property type="molecule type" value="Genomic_DNA"/>
</dbReference>
<proteinExistence type="inferred from homology"/>
<protein>
    <recommendedName>
        <fullName evidence="6">33 kDa chaperonin</fullName>
    </recommendedName>
    <alternativeName>
        <fullName evidence="6">Heat shock protein 33 homolog</fullName>
        <shortName evidence="6">HSP33</shortName>
    </alternativeName>
</protein>
<comment type="function">
    <text evidence="6">Redox regulated molecular chaperone. Protects both thermally unfolding and oxidatively damaged proteins from irreversible aggregation. Plays an important role in the bacterial defense system toward oxidative stress.</text>
</comment>
<keyword evidence="1 6" id="KW-0963">Cytoplasm</keyword>
<evidence type="ECO:0000313" key="7">
    <source>
        <dbReference type="EMBL" id="QSX33520.1"/>
    </source>
</evidence>
<keyword evidence="2 6" id="KW-0862">Zinc</keyword>
<dbReference type="HAMAP" id="MF_00117">
    <property type="entry name" value="HslO"/>
    <property type="match status" value="1"/>
</dbReference>
<feature type="disulfide bond" description="Redox-active" evidence="6">
    <location>
        <begin position="225"/>
        <end position="227"/>
    </location>
</feature>
<dbReference type="SUPFAM" id="SSF118352">
    <property type="entry name" value="HSP33 redox switch-like"/>
    <property type="match status" value="1"/>
</dbReference>
<feature type="disulfide bond" description="Redox-active" evidence="6">
    <location>
        <begin position="258"/>
        <end position="261"/>
    </location>
</feature>
<evidence type="ECO:0000256" key="1">
    <source>
        <dbReference type="ARBA" id="ARBA00022490"/>
    </source>
</evidence>
<sequence>MTKDSLYRYLFDNVDVRGELVQLEQCYQQIVTAHQYPLRLQLLLGELLAATSLLTATLKFNGDISVQLQSQGPVSLAVINGNNQQQLRGVARWNQEIADDASLSDMFPNGYMVITLTPVKGDRYQGVVALDKDSIAACLESYFAQSEQLPTGIWLFADGKQAAGMLLQVLPGEATETGEFDHLQQLTATITADELFGLPAEQVLHRLYHQEQVRLFDPIAVSFKCTCSRERSAAAIITLPKAEVDDIIAERGAVEMGCEFCNNLYSFDAVDIDALFKDAGSAPTRQQ</sequence>
<evidence type="ECO:0000256" key="2">
    <source>
        <dbReference type="ARBA" id="ARBA00022833"/>
    </source>
</evidence>
<comment type="similarity">
    <text evidence="6">Belongs to the HSP33 family.</text>
</comment>
<reference evidence="7 8" key="1">
    <citation type="submission" date="2021-03" db="EMBL/GenBank/DDBJ databases">
        <title>Novel species identification of genus Shewanella.</title>
        <authorList>
            <person name="Liu G."/>
            <person name="Zhang Q."/>
        </authorList>
    </citation>
    <scope>NUCLEOTIDE SEQUENCE [LARGE SCALE GENOMIC DNA]</scope>
    <source>
        <strain evidence="7 8">FJAT-51800</strain>
    </source>
</reference>
<keyword evidence="8" id="KW-1185">Reference proteome</keyword>
<organism evidence="7 8">
    <name type="scientific">Shewanella avicenniae</name>
    <dbReference type="NCBI Taxonomy" id="2814294"/>
    <lineage>
        <taxon>Bacteria</taxon>
        <taxon>Pseudomonadati</taxon>
        <taxon>Pseudomonadota</taxon>
        <taxon>Gammaproteobacteria</taxon>
        <taxon>Alteromonadales</taxon>
        <taxon>Shewanellaceae</taxon>
        <taxon>Shewanella</taxon>
    </lineage>
</organism>
<evidence type="ECO:0000313" key="8">
    <source>
        <dbReference type="Proteomes" id="UP000662770"/>
    </source>
</evidence>
<dbReference type="RefSeq" id="WP_207354739.1">
    <property type="nucleotide sequence ID" value="NZ_CP071503.1"/>
</dbReference>
<dbReference type="Gene3D" id="1.10.287.480">
    <property type="entry name" value="helix hairpin bin"/>
    <property type="match status" value="1"/>
</dbReference>
<accession>A0ABX7QRA4</accession>
<evidence type="ECO:0000256" key="4">
    <source>
        <dbReference type="ARBA" id="ARBA00023186"/>
    </source>
</evidence>
<dbReference type="PANTHER" id="PTHR30111">
    <property type="entry name" value="33 KDA CHAPERONIN"/>
    <property type="match status" value="1"/>
</dbReference>
<comment type="subcellular location">
    <subcellularLocation>
        <location evidence="6">Cytoplasm</location>
    </subcellularLocation>
</comment>
<gene>
    <name evidence="6 7" type="primary">hslO</name>
    <name evidence="7" type="ORF">JYB87_17715</name>
</gene>
<dbReference type="NCBIfam" id="NF001033">
    <property type="entry name" value="PRK00114.1"/>
    <property type="match status" value="1"/>
</dbReference>
<evidence type="ECO:0000256" key="6">
    <source>
        <dbReference type="HAMAP-Rule" id="MF_00117"/>
    </source>
</evidence>
<dbReference type="Pfam" id="PF01430">
    <property type="entry name" value="HSP33"/>
    <property type="match status" value="1"/>
</dbReference>
<dbReference type="InterPro" id="IPR016154">
    <property type="entry name" value="Heat_shock_Hsp33_C"/>
</dbReference>
<dbReference type="InterPro" id="IPR016153">
    <property type="entry name" value="Heat_shock_Hsp33_N"/>
</dbReference>
<keyword evidence="3 6" id="KW-1015">Disulfide bond</keyword>
<dbReference type="PIRSF" id="PIRSF005261">
    <property type="entry name" value="Heat_shock_Hsp33"/>
    <property type="match status" value="1"/>
</dbReference>
<evidence type="ECO:0000256" key="5">
    <source>
        <dbReference type="ARBA" id="ARBA00023284"/>
    </source>
</evidence>